<dbReference type="InterPro" id="IPR036259">
    <property type="entry name" value="MFS_trans_sf"/>
</dbReference>
<evidence type="ECO:0000313" key="9">
    <source>
        <dbReference type="Proteomes" id="UP000007113"/>
    </source>
</evidence>
<dbReference type="HOGENOM" id="CLU_001265_0_0_0"/>
<feature type="transmembrane region" description="Helical" evidence="6">
    <location>
        <begin position="124"/>
        <end position="146"/>
    </location>
</feature>
<dbReference type="PROSITE" id="PS50850">
    <property type="entry name" value="MFS"/>
    <property type="match status" value="1"/>
</dbReference>
<dbReference type="CDD" id="cd17319">
    <property type="entry name" value="MFS_ExuT_GudP_like"/>
    <property type="match status" value="1"/>
</dbReference>
<feature type="transmembrane region" description="Helical" evidence="6">
    <location>
        <begin position="30"/>
        <end position="48"/>
    </location>
</feature>
<proteinExistence type="predicted"/>
<dbReference type="FunFam" id="1.20.1250.20:FF:000018">
    <property type="entry name" value="MFS transporter permease"/>
    <property type="match status" value="1"/>
</dbReference>
<evidence type="ECO:0000256" key="5">
    <source>
        <dbReference type="ARBA" id="ARBA00023136"/>
    </source>
</evidence>
<evidence type="ECO:0000256" key="6">
    <source>
        <dbReference type="SAM" id="Phobius"/>
    </source>
</evidence>
<dbReference type="GO" id="GO:0016020">
    <property type="term" value="C:membrane"/>
    <property type="evidence" value="ECO:0007669"/>
    <property type="project" value="UniProtKB-SubCell"/>
</dbReference>
<feature type="transmembrane region" description="Helical" evidence="6">
    <location>
        <begin position="68"/>
        <end position="86"/>
    </location>
</feature>
<reference evidence="8 9" key="1">
    <citation type="submission" date="2011-11" db="EMBL/GenBank/DDBJ databases">
        <title>Complete sequence of Granulicella mallensis MP5ACTX8.</title>
        <authorList>
            <consortium name="US DOE Joint Genome Institute"/>
            <person name="Lucas S."/>
            <person name="Copeland A."/>
            <person name="Lapidus A."/>
            <person name="Cheng J.-F."/>
            <person name="Goodwin L."/>
            <person name="Pitluck S."/>
            <person name="Peters L."/>
            <person name="Lu M."/>
            <person name="Detter J.C."/>
            <person name="Han C."/>
            <person name="Tapia R."/>
            <person name="Land M."/>
            <person name="Hauser L."/>
            <person name="Kyrpides N."/>
            <person name="Ivanova N."/>
            <person name="Mikhailova N."/>
            <person name="Pagani I."/>
            <person name="Rawat S."/>
            <person name="Mannisto M."/>
            <person name="Haggblom M."/>
            <person name="Woyke T."/>
        </authorList>
    </citation>
    <scope>NUCLEOTIDE SEQUENCE [LARGE SCALE GENOMIC DNA]</scope>
    <source>
        <strain evidence="9">ATCC BAA-1857 / DSM 23137 / MP5ACTX8</strain>
    </source>
</reference>
<comment type="subcellular location">
    <subcellularLocation>
        <location evidence="1">Membrane</location>
        <topology evidence="1">Multi-pass membrane protein</topology>
    </subcellularLocation>
</comment>
<dbReference type="STRING" id="682795.AciX8_2163"/>
<evidence type="ECO:0000256" key="2">
    <source>
        <dbReference type="ARBA" id="ARBA00022448"/>
    </source>
</evidence>
<keyword evidence="3 6" id="KW-0812">Transmembrane</keyword>
<keyword evidence="4 6" id="KW-1133">Transmembrane helix</keyword>
<protein>
    <submittedName>
        <fullName evidence="8">Major facilitator superfamily MFS_1</fullName>
    </submittedName>
</protein>
<dbReference type="Proteomes" id="UP000007113">
    <property type="component" value="Chromosome"/>
</dbReference>
<accession>G8NUN7</accession>
<feature type="transmembrane region" description="Helical" evidence="6">
    <location>
        <begin position="296"/>
        <end position="314"/>
    </location>
</feature>
<keyword evidence="5 6" id="KW-0472">Membrane</keyword>
<keyword evidence="9" id="KW-1185">Reference proteome</keyword>
<dbReference type="InterPro" id="IPR011701">
    <property type="entry name" value="MFS"/>
</dbReference>
<evidence type="ECO:0000256" key="4">
    <source>
        <dbReference type="ARBA" id="ARBA00022989"/>
    </source>
</evidence>
<feature type="transmembrane region" description="Helical" evidence="6">
    <location>
        <begin position="349"/>
        <end position="369"/>
    </location>
</feature>
<dbReference type="AlphaFoldDB" id="G8NUN7"/>
<evidence type="ECO:0000256" key="3">
    <source>
        <dbReference type="ARBA" id="ARBA00022692"/>
    </source>
</evidence>
<name>G8NUN7_GRAMM</name>
<dbReference type="PANTHER" id="PTHR43791:SF36">
    <property type="entry name" value="TRANSPORTER, PUTATIVE (AFU_ORTHOLOGUE AFUA_6G08340)-RELATED"/>
    <property type="match status" value="1"/>
</dbReference>
<feature type="domain" description="Major facilitator superfamily (MFS) profile" evidence="7">
    <location>
        <begin position="34"/>
        <end position="438"/>
    </location>
</feature>
<dbReference type="Pfam" id="PF07690">
    <property type="entry name" value="MFS_1"/>
    <property type="match status" value="1"/>
</dbReference>
<feature type="transmembrane region" description="Helical" evidence="6">
    <location>
        <begin position="98"/>
        <end position="118"/>
    </location>
</feature>
<sequence length="448" mass="48306">MRSRTSLDSDMTVNVDATSGRSLEPIFRRIGWRVIPILVLLYVIAFLDRVNVGFASLTMNRDLGISDSAYGLAAGVFFAGYLLFSVPSNLTLARLGAGRWIGAIMVVWGVVSSMQAFVHSATSYTIARFLIGAAEAGFFPGIILYISMWLPRSRRTSVMGFFTVSIPLASIIGAPISTRLMELAGLYGLRGWQWLFLLEGLPAVLLGLAVPRLLASGPEDVLWLAPREKVALLSAIYREDNQGQDTGKRSGGLLTQTLRLAALPSATYFLLMSGLYTLSFWIPRILQNFELSFREIGWTTSLIFAVGGTALIVWSLYANRSSRPQYHLAAAFALAGVGFALAATRTTFLAEAGLAMAASGVLAGMPIFWGSVRSGSGSERAVVIATINAIGNIGGLLGPYLIGLFVAKTHHFSLALTVTAAGMMVGMFTCVFRRDSSLEQLQETSKED</sequence>
<dbReference type="eggNOG" id="COG2271">
    <property type="taxonomic scope" value="Bacteria"/>
</dbReference>
<evidence type="ECO:0000256" key="1">
    <source>
        <dbReference type="ARBA" id="ARBA00004141"/>
    </source>
</evidence>
<gene>
    <name evidence="8" type="ordered locus">AciX8_2163</name>
</gene>
<feature type="transmembrane region" description="Helical" evidence="6">
    <location>
        <begin position="381"/>
        <end position="406"/>
    </location>
</feature>
<feature type="transmembrane region" description="Helical" evidence="6">
    <location>
        <begin position="192"/>
        <end position="210"/>
    </location>
</feature>
<feature type="transmembrane region" description="Helical" evidence="6">
    <location>
        <begin position="412"/>
        <end position="432"/>
    </location>
</feature>
<organism evidence="8 9">
    <name type="scientific">Granulicella mallensis (strain ATCC BAA-1857 / DSM 23137 / MP5ACTX8)</name>
    <dbReference type="NCBI Taxonomy" id="682795"/>
    <lineage>
        <taxon>Bacteria</taxon>
        <taxon>Pseudomonadati</taxon>
        <taxon>Acidobacteriota</taxon>
        <taxon>Terriglobia</taxon>
        <taxon>Terriglobales</taxon>
        <taxon>Acidobacteriaceae</taxon>
        <taxon>Granulicella</taxon>
    </lineage>
</organism>
<feature type="transmembrane region" description="Helical" evidence="6">
    <location>
        <begin position="326"/>
        <end position="343"/>
    </location>
</feature>
<dbReference type="EMBL" id="CP003130">
    <property type="protein sequence ID" value="AEU36488.1"/>
    <property type="molecule type" value="Genomic_DNA"/>
</dbReference>
<evidence type="ECO:0000313" key="8">
    <source>
        <dbReference type="EMBL" id="AEU36488.1"/>
    </source>
</evidence>
<feature type="transmembrane region" description="Helical" evidence="6">
    <location>
        <begin position="258"/>
        <end position="276"/>
    </location>
</feature>
<dbReference type="KEGG" id="gma:AciX8_2163"/>
<dbReference type="InterPro" id="IPR020846">
    <property type="entry name" value="MFS_dom"/>
</dbReference>
<feature type="transmembrane region" description="Helical" evidence="6">
    <location>
        <begin position="158"/>
        <end position="180"/>
    </location>
</feature>
<dbReference type="GO" id="GO:0022857">
    <property type="term" value="F:transmembrane transporter activity"/>
    <property type="evidence" value="ECO:0007669"/>
    <property type="project" value="InterPro"/>
</dbReference>
<dbReference type="Gene3D" id="1.20.1250.20">
    <property type="entry name" value="MFS general substrate transporter like domains"/>
    <property type="match status" value="2"/>
</dbReference>
<dbReference type="PANTHER" id="PTHR43791">
    <property type="entry name" value="PERMEASE-RELATED"/>
    <property type="match status" value="1"/>
</dbReference>
<dbReference type="SUPFAM" id="SSF103473">
    <property type="entry name" value="MFS general substrate transporter"/>
    <property type="match status" value="1"/>
</dbReference>
<keyword evidence="2" id="KW-0813">Transport</keyword>
<evidence type="ECO:0000259" key="7">
    <source>
        <dbReference type="PROSITE" id="PS50850"/>
    </source>
</evidence>